<dbReference type="PIRSF" id="PIRSF005572">
    <property type="entry name" value="NifS"/>
    <property type="match status" value="1"/>
</dbReference>
<evidence type="ECO:0000256" key="5">
    <source>
        <dbReference type="ARBA" id="ARBA00022723"/>
    </source>
</evidence>
<feature type="domain" description="Aminotransferase class V" evidence="11">
    <location>
        <begin position="4"/>
        <end position="366"/>
    </location>
</feature>
<dbReference type="InterPro" id="IPR020578">
    <property type="entry name" value="Aminotrans_V_PyrdxlP_BS"/>
</dbReference>
<evidence type="ECO:0000256" key="3">
    <source>
        <dbReference type="ARBA" id="ARBA00012239"/>
    </source>
</evidence>
<dbReference type="EC" id="2.8.1.7" evidence="3"/>
<keyword evidence="8" id="KW-0411">Iron-sulfur</keyword>
<evidence type="ECO:0000256" key="8">
    <source>
        <dbReference type="ARBA" id="ARBA00023014"/>
    </source>
</evidence>
<evidence type="ECO:0000256" key="1">
    <source>
        <dbReference type="ARBA" id="ARBA00001933"/>
    </source>
</evidence>
<dbReference type="InterPro" id="IPR015424">
    <property type="entry name" value="PyrdxlP-dep_Trfase"/>
</dbReference>
<dbReference type="PROSITE" id="PS00595">
    <property type="entry name" value="AA_TRANSFER_CLASS_5"/>
    <property type="match status" value="1"/>
</dbReference>
<keyword evidence="6" id="KW-0663">Pyridoxal phosphate</keyword>
<keyword evidence="5" id="KW-0479">Metal-binding</keyword>
<comment type="similarity">
    <text evidence="2">Belongs to the class-V pyridoxal-phosphate-dependent aminotransferase family. NifS/IscS subfamily.</text>
</comment>
<protein>
    <recommendedName>
        <fullName evidence="3">cysteine desulfurase</fullName>
        <ecNumber evidence="3">2.8.1.7</ecNumber>
    </recommendedName>
</protein>
<comment type="catalytic activity">
    <reaction evidence="9">
        <text>(sulfur carrier)-H + L-cysteine = (sulfur carrier)-SH + L-alanine</text>
        <dbReference type="Rhea" id="RHEA:43892"/>
        <dbReference type="Rhea" id="RHEA-COMP:14737"/>
        <dbReference type="Rhea" id="RHEA-COMP:14739"/>
        <dbReference type="ChEBI" id="CHEBI:29917"/>
        <dbReference type="ChEBI" id="CHEBI:35235"/>
        <dbReference type="ChEBI" id="CHEBI:57972"/>
        <dbReference type="ChEBI" id="CHEBI:64428"/>
        <dbReference type="EC" id="2.8.1.7"/>
    </reaction>
</comment>
<proteinExistence type="inferred from homology"/>
<keyword evidence="7" id="KW-0408">Iron</keyword>
<name>A0A4Q1K8M8_9FLAO</name>
<dbReference type="OrthoDB" id="9808002at2"/>
<evidence type="ECO:0000256" key="10">
    <source>
        <dbReference type="RuleBase" id="RU004504"/>
    </source>
</evidence>
<dbReference type="AlphaFoldDB" id="A0A4Q1K8M8"/>
<dbReference type="EMBL" id="SBKN01000004">
    <property type="protein sequence ID" value="RXR22669.1"/>
    <property type="molecule type" value="Genomic_DNA"/>
</dbReference>
<dbReference type="GO" id="GO:0046872">
    <property type="term" value="F:metal ion binding"/>
    <property type="evidence" value="ECO:0007669"/>
    <property type="project" value="UniProtKB-KW"/>
</dbReference>
<organism evidence="12 13">
    <name type="scientific">Flavobacterium stagni</name>
    <dbReference type="NCBI Taxonomy" id="2506421"/>
    <lineage>
        <taxon>Bacteria</taxon>
        <taxon>Pseudomonadati</taxon>
        <taxon>Bacteroidota</taxon>
        <taxon>Flavobacteriia</taxon>
        <taxon>Flavobacteriales</taxon>
        <taxon>Flavobacteriaceae</taxon>
        <taxon>Flavobacterium</taxon>
    </lineage>
</organism>
<dbReference type="InterPro" id="IPR015422">
    <property type="entry name" value="PyrdxlP-dep_Trfase_small"/>
</dbReference>
<dbReference type="PANTHER" id="PTHR11601">
    <property type="entry name" value="CYSTEINE DESULFURYLASE FAMILY MEMBER"/>
    <property type="match status" value="1"/>
</dbReference>
<dbReference type="PANTHER" id="PTHR11601:SF34">
    <property type="entry name" value="CYSTEINE DESULFURASE"/>
    <property type="match status" value="1"/>
</dbReference>
<keyword evidence="4" id="KW-0808">Transferase</keyword>
<dbReference type="RefSeq" id="WP_129461554.1">
    <property type="nucleotide sequence ID" value="NZ_SBKN01000004.1"/>
</dbReference>
<dbReference type="Gene3D" id="3.40.640.10">
    <property type="entry name" value="Type I PLP-dependent aspartate aminotransferase-like (Major domain)"/>
    <property type="match status" value="1"/>
</dbReference>
<accession>A0A4Q1K8M8</accession>
<dbReference type="Gene3D" id="1.10.260.50">
    <property type="match status" value="1"/>
</dbReference>
<evidence type="ECO:0000313" key="12">
    <source>
        <dbReference type="EMBL" id="RXR22669.1"/>
    </source>
</evidence>
<evidence type="ECO:0000256" key="2">
    <source>
        <dbReference type="ARBA" id="ARBA00006490"/>
    </source>
</evidence>
<dbReference type="Proteomes" id="UP000289857">
    <property type="component" value="Unassembled WGS sequence"/>
</dbReference>
<dbReference type="GO" id="GO:0051536">
    <property type="term" value="F:iron-sulfur cluster binding"/>
    <property type="evidence" value="ECO:0007669"/>
    <property type="project" value="UniProtKB-KW"/>
</dbReference>
<comment type="caution">
    <text evidence="12">The sequence shown here is derived from an EMBL/GenBank/DDBJ whole genome shotgun (WGS) entry which is preliminary data.</text>
</comment>
<dbReference type="GO" id="GO:0031071">
    <property type="term" value="F:cysteine desulfurase activity"/>
    <property type="evidence" value="ECO:0007669"/>
    <property type="project" value="UniProtKB-EC"/>
</dbReference>
<evidence type="ECO:0000256" key="9">
    <source>
        <dbReference type="ARBA" id="ARBA00050776"/>
    </source>
</evidence>
<gene>
    <name evidence="12" type="ORF">EQG61_08810</name>
</gene>
<dbReference type="Pfam" id="PF00266">
    <property type="entry name" value="Aminotran_5"/>
    <property type="match status" value="1"/>
</dbReference>
<reference evidence="13" key="1">
    <citation type="submission" date="2019-01" db="EMBL/GenBank/DDBJ databases">
        <title>Cytophagaceae bacterium strain CAR-16.</title>
        <authorList>
            <person name="Chen W.-M."/>
        </authorList>
    </citation>
    <scope>NUCLEOTIDE SEQUENCE [LARGE SCALE GENOMIC DNA]</scope>
    <source>
        <strain evidence="13">WWJ-16</strain>
    </source>
</reference>
<evidence type="ECO:0000259" key="11">
    <source>
        <dbReference type="Pfam" id="PF00266"/>
    </source>
</evidence>
<dbReference type="InterPro" id="IPR015421">
    <property type="entry name" value="PyrdxlP-dep_Trfase_major"/>
</dbReference>
<comment type="cofactor">
    <cofactor evidence="1 10">
        <name>pyridoxal 5'-phosphate</name>
        <dbReference type="ChEBI" id="CHEBI:597326"/>
    </cofactor>
</comment>
<dbReference type="SUPFAM" id="SSF53383">
    <property type="entry name" value="PLP-dependent transferases"/>
    <property type="match status" value="1"/>
</dbReference>
<keyword evidence="13" id="KW-1185">Reference proteome</keyword>
<sequence length="373" mass="40573">MNRVYLDNAATTPMRPEVIDHMVQVMQTEYGNASSTHSFGRSAKTILETARKSIAKIMGCEARELIFTSNATEATNLILTSAVRDLGIQRIITSRMEHHATLYTVAKLVQEQGVEAVYLPANADGTVDVSGLDALLADGKPTLVTLMHVNNETGALLDIEKVGTICRAHQALFHCDTVQSVGKWALPLHDLPVDFAVASAHKFHGPKGVGFAYIAKHVVIKPLIVGGEQEKGLRAGTEAVHQIAGMAKALELDAIDLEHDQNYIACLKDYCWEQLQLAFPGIKTNGEHTFYNILNVTLPMSEEKAAMILFNLDMKGIAVSRGSACQSGSSKPSHVLAQFVAEEDLKRPALRISFSRFNTKADIDALLDALKGI</sequence>
<evidence type="ECO:0000256" key="6">
    <source>
        <dbReference type="ARBA" id="ARBA00022898"/>
    </source>
</evidence>
<evidence type="ECO:0000313" key="13">
    <source>
        <dbReference type="Proteomes" id="UP000289857"/>
    </source>
</evidence>
<dbReference type="Gene3D" id="3.90.1150.10">
    <property type="entry name" value="Aspartate Aminotransferase, domain 1"/>
    <property type="match status" value="1"/>
</dbReference>
<dbReference type="InterPro" id="IPR016454">
    <property type="entry name" value="Cysteine_dSase"/>
</dbReference>
<evidence type="ECO:0000256" key="7">
    <source>
        <dbReference type="ARBA" id="ARBA00023004"/>
    </source>
</evidence>
<evidence type="ECO:0000256" key="4">
    <source>
        <dbReference type="ARBA" id="ARBA00022679"/>
    </source>
</evidence>
<dbReference type="InterPro" id="IPR000192">
    <property type="entry name" value="Aminotrans_V_dom"/>
</dbReference>